<dbReference type="PROSITE" id="PS51787">
    <property type="entry name" value="LON_N"/>
    <property type="match status" value="1"/>
</dbReference>
<dbReference type="InterPro" id="IPR054594">
    <property type="entry name" value="Lon_lid"/>
</dbReference>
<keyword evidence="3 8" id="KW-0378">Hydrolase</keyword>
<feature type="active site" evidence="8">
    <location>
        <position position="977"/>
    </location>
</feature>
<evidence type="ECO:0000256" key="5">
    <source>
        <dbReference type="ARBA" id="ARBA00022840"/>
    </source>
</evidence>
<dbReference type="Gene3D" id="1.20.5.5270">
    <property type="match status" value="1"/>
</dbReference>
<dbReference type="InterPro" id="IPR020568">
    <property type="entry name" value="Ribosomal_Su5_D2-typ_SF"/>
</dbReference>
<keyword evidence="14" id="KW-1185">Reference proteome</keyword>
<dbReference type="PROSITE" id="PS51786">
    <property type="entry name" value="LON_PROTEOLYTIC"/>
    <property type="match status" value="1"/>
</dbReference>
<feature type="region of interest" description="Disordered" evidence="10">
    <location>
        <begin position="64"/>
        <end position="134"/>
    </location>
</feature>
<dbReference type="AlphaFoldDB" id="G3AHS1"/>
<comment type="similarity">
    <text evidence="8">Belongs to the peptidase S16 family.</text>
</comment>
<dbReference type="InterPro" id="IPR008269">
    <property type="entry name" value="Lon_proteolytic"/>
</dbReference>
<feature type="compositionally biased region" description="Basic and acidic residues" evidence="10">
    <location>
        <begin position="67"/>
        <end position="86"/>
    </location>
</feature>
<dbReference type="SUPFAM" id="SSF52540">
    <property type="entry name" value="P-loop containing nucleoside triphosphate hydrolases"/>
    <property type="match status" value="1"/>
</dbReference>
<dbReference type="RefSeq" id="XP_007373818.1">
    <property type="nucleotide sequence ID" value="XM_007373756.1"/>
</dbReference>
<dbReference type="Proteomes" id="UP000000709">
    <property type="component" value="Unassembled WGS sequence"/>
</dbReference>
<dbReference type="SUPFAM" id="SSF88697">
    <property type="entry name" value="PUA domain-like"/>
    <property type="match status" value="1"/>
</dbReference>
<dbReference type="KEGG" id="spaa:SPAPADRAFT_70378"/>
<dbReference type="PRINTS" id="PR00830">
    <property type="entry name" value="ENDOLAPTASE"/>
</dbReference>
<dbReference type="Gene3D" id="2.30.130.40">
    <property type="entry name" value="LON domain-like"/>
    <property type="match status" value="1"/>
</dbReference>
<reference evidence="13 14" key="1">
    <citation type="journal article" date="2011" name="Proc. Natl. Acad. Sci. U.S.A.">
        <title>Comparative genomics of xylose-fermenting fungi for enhanced biofuel production.</title>
        <authorList>
            <person name="Wohlbach D.J."/>
            <person name="Kuo A."/>
            <person name="Sato T.K."/>
            <person name="Potts K.M."/>
            <person name="Salamov A.A."/>
            <person name="LaButti K.M."/>
            <person name="Sun H."/>
            <person name="Clum A."/>
            <person name="Pangilinan J.L."/>
            <person name="Lindquist E.A."/>
            <person name="Lucas S."/>
            <person name="Lapidus A."/>
            <person name="Jin M."/>
            <person name="Gunawan C."/>
            <person name="Balan V."/>
            <person name="Dale B.E."/>
            <person name="Jeffries T.W."/>
            <person name="Zinkel R."/>
            <person name="Barry K.W."/>
            <person name="Grigoriev I.V."/>
            <person name="Gasch A.P."/>
        </authorList>
    </citation>
    <scope>NUCLEOTIDE SEQUENCE [LARGE SCALE GENOMIC DNA]</scope>
    <source>
        <strain evidence="14">NRRL Y-27907 / 11-Y1</strain>
    </source>
</reference>
<dbReference type="MEROPS" id="S16.010"/>
<feature type="region of interest" description="Disordered" evidence="10">
    <location>
        <begin position="740"/>
        <end position="804"/>
    </location>
</feature>
<evidence type="ECO:0000256" key="4">
    <source>
        <dbReference type="ARBA" id="ARBA00022825"/>
    </source>
</evidence>
<evidence type="ECO:0000313" key="13">
    <source>
        <dbReference type="EMBL" id="EGW34234.1"/>
    </source>
</evidence>
<feature type="compositionally biased region" description="Basic and acidic residues" evidence="10">
    <location>
        <begin position="753"/>
        <end position="792"/>
    </location>
</feature>
<dbReference type="SMART" id="SM00464">
    <property type="entry name" value="LON"/>
    <property type="match status" value="1"/>
</dbReference>
<protein>
    <recommendedName>
        <fullName evidence="7">endopeptidase La</fullName>
        <ecNumber evidence="7">3.4.21.53</ecNumber>
    </recommendedName>
</protein>
<dbReference type="InterPro" id="IPR003593">
    <property type="entry name" value="AAA+_ATPase"/>
</dbReference>
<dbReference type="Pfam" id="PF02190">
    <property type="entry name" value="LON_substr_bdg"/>
    <property type="match status" value="1"/>
</dbReference>
<dbReference type="Pfam" id="PF05362">
    <property type="entry name" value="Lon_C"/>
    <property type="match status" value="1"/>
</dbReference>
<evidence type="ECO:0000313" key="14">
    <source>
        <dbReference type="Proteomes" id="UP000000709"/>
    </source>
</evidence>
<dbReference type="GO" id="GO:0005524">
    <property type="term" value="F:ATP binding"/>
    <property type="evidence" value="ECO:0007669"/>
    <property type="project" value="UniProtKB-KW"/>
</dbReference>
<dbReference type="GO" id="GO:0016887">
    <property type="term" value="F:ATP hydrolysis activity"/>
    <property type="evidence" value="ECO:0007669"/>
    <property type="project" value="InterPro"/>
</dbReference>
<dbReference type="GO" id="GO:0004176">
    <property type="term" value="F:ATP-dependent peptidase activity"/>
    <property type="evidence" value="ECO:0007669"/>
    <property type="project" value="UniProtKB-UniRule"/>
</dbReference>
<accession>G3AHS1</accession>
<dbReference type="GO" id="GO:0007005">
    <property type="term" value="P:mitochondrion organization"/>
    <property type="evidence" value="ECO:0007669"/>
    <property type="project" value="TreeGrafter"/>
</dbReference>
<proteinExistence type="inferred from homology"/>
<dbReference type="EMBL" id="GL996500">
    <property type="protein sequence ID" value="EGW34234.1"/>
    <property type="molecule type" value="Genomic_DNA"/>
</dbReference>
<feature type="domain" description="Lon proteolytic" evidence="11">
    <location>
        <begin position="840"/>
        <end position="1028"/>
    </location>
</feature>
<dbReference type="GO" id="GO:0003697">
    <property type="term" value="F:single-stranded DNA binding"/>
    <property type="evidence" value="ECO:0007669"/>
    <property type="project" value="TreeGrafter"/>
</dbReference>
<dbReference type="GeneID" id="18875322"/>
<dbReference type="GO" id="GO:0006515">
    <property type="term" value="P:protein quality control for misfolded or incompletely synthesized proteins"/>
    <property type="evidence" value="ECO:0007669"/>
    <property type="project" value="TreeGrafter"/>
</dbReference>
<dbReference type="CDD" id="cd19500">
    <property type="entry name" value="RecA-like_Lon"/>
    <property type="match status" value="1"/>
</dbReference>
<keyword evidence="9" id="KW-0175">Coiled coil</keyword>
<dbReference type="InterPro" id="IPR014721">
    <property type="entry name" value="Ribsml_uS5_D2-typ_fold_subgr"/>
</dbReference>
<evidence type="ECO:0000256" key="2">
    <source>
        <dbReference type="ARBA" id="ARBA00022741"/>
    </source>
</evidence>
<dbReference type="InterPro" id="IPR004815">
    <property type="entry name" value="Lon_bac/euk-typ"/>
</dbReference>
<dbReference type="GO" id="GO:0051131">
    <property type="term" value="P:chaperone-mediated protein complex assembly"/>
    <property type="evidence" value="ECO:0007669"/>
    <property type="project" value="TreeGrafter"/>
</dbReference>
<feature type="coiled-coil region" evidence="9">
    <location>
        <begin position="703"/>
        <end position="737"/>
    </location>
</feature>
<dbReference type="InterPro" id="IPR046336">
    <property type="entry name" value="Lon_prtase_N_sf"/>
</dbReference>
<evidence type="ECO:0000256" key="3">
    <source>
        <dbReference type="ARBA" id="ARBA00022801"/>
    </source>
</evidence>
<dbReference type="OrthoDB" id="2411602at2759"/>
<dbReference type="STRING" id="619300.G3AHS1"/>
<dbReference type="HOGENOM" id="CLU_004109_1_0_1"/>
<dbReference type="InterPro" id="IPR027417">
    <property type="entry name" value="P-loop_NTPase"/>
</dbReference>
<gene>
    <name evidence="13" type="ORF">SPAPADRAFT_70378</name>
</gene>
<evidence type="ECO:0000256" key="8">
    <source>
        <dbReference type="PROSITE-ProRule" id="PRU01122"/>
    </source>
</evidence>
<dbReference type="Gene3D" id="1.20.58.1480">
    <property type="match status" value="1"/>
</dbReference>
<evidence type="ECO:0000256" key="10">
    <source>
        <dbReference type="SAM" id="MobiDB-lite"/>
    </source>
</evidence>
<keyword evidence="1 8" id="KW-0645">Protease</keyword>
<dbReference type="OMA" id="VEWYQEV"/>
<comment type="catalytic activity">
    <reaction evidence="6">
        <text>Hydrolysis of proteins in presence of ATP.</text>
        <dbReference type="EC" id="3.4.21.53"/>
    </reaction>
</comment>
<dbReference type="NCBIfam" id="TIGR00763">
    <property type="entry name" value="lon"/>
    <property type="match status" value="1"/>
</dbReference>
<organism evidence="14">
    <name type="scientific">Spathaspora passalidarum (strain NRRL Y-27907 / 11-Y1)</name>
    <dbReference type="NCBI Taxonomy" id="619300"/>
    <lineage>
        <taxon>Eukaryota</taxon>
        <taxon>Fungi</taxon>
        <taxon>Dikarya</taxon>
        <taxon>Ascomycota</taxon>
        <taxon>Saccharomycotina</taxon>
        <taxon>Pichiomycetes</taxon>
        <taxon>Debaryomycetaceae</taxon>
        <taxon>Spathaspora</taxon>
    </lineage>
</organism>
<dbReference type="InterPro" id="IPR027065">
    <property type="entry name" value="Lon_Prtase"/>
</dbReference>
<sequence>MIRRGSKLRQVVRTPNQLRSTLVGLRTATTVVSHQQLPISYSIPTILPSISTPGPQFQIPHSILLESSKEESTEDTPDKKPKEKKERAPRKKKENSSAAPPATPPASPPSDNFDKDPEDSNESTKSPGVDEETGLYPPMIAINFMHRPPLPGSTFHISVNDPEMLRAIAAIEEKREPHFVLFRARDPDQPDTDSIDDKESVHDIGVLCQVLRTHTTDSRLTLVGFAHKRIKLATLIPPKTKSTHLVNSYLKDYNISTAMVEPAEDKPFEKTSPEIVMLVDGIKSILAEIQQANPGSKNSLPLTPQMLEDPSLFADYIAGKLAVPADKAQELLETLDVETKLIKVIDLAKVELEASLLKMGAVRELSKRAEKNQTNAFIKEFISELRKKIGDTSSSKSTKFEERIKKNKLKLTDEAKEAYLNEKEKLATAGPADMEGSMHERYLDWLTSIPWGVYSKDSFNIKKAKEILERDHYGLKDVKERILEFISRGKVSGNVEGKILCLTGPPGTGKTSIAKSIAEALNRRYVRIAVGGLHDVHELKGHRRTYVGSIPGRIIYALKQAKTSNPLMLLDEIDKLDLTSRSGGGGASALLEILDPEQNNGFVDNFIEVKVDLSKILFVCTSNYIENIPAPLRDRMEVIDVSGYTKNEKIEIATKYLIPKESKKVGLDETRVVIPRETVDRMIDKYCRESGVRNVKSLISRIFNKATLKIVEQIEEREEAEKEKNDKEIVIEAKDVETKPITETVEPELEEALETKSVESEHNKETQPEEKTEQKTEAESEKVETKSEKVGTEEPEIETVDTTTSEKLQIPDDIKLEITPDKLKDYIGPEIYTRERVYETLPPGVASGLAFTSSGNGEVLYIESILTNSIASGTGHPGIRVTGRLSEVMKESASIAHAFAKQYIVKQFPENRFFEAAEIHLHCPGGAVPKDGPSAGVAFTSCIMSLALQRSLPANVAMTGEITVTGKVLPVGGLKEKTLGAKRYGCDTIIYPKDIQNELEEMPAEVKEGVTFIPVEWYQQVFDVLFPGLTQQEGNDVWKEEFKKLEEKKNKKKDQEKESDV</sequence>
<dbReference type="Gene3D" id="1.10.8.60">
    <property type="match status" value="1"/>
</dbReference>
<dbReference type="Pfam" id="PF00004">
    <property type="entry name" value="AAA"/>
    <property type="match status" value="1"/>
</dbReference>
<dbReference type="PANTHER" id="PTHR43718">
    <property type="entry name" value="LON PROTEASE"/>
    <property type="match status" value="1"/>
</dbReference>
<dbReference type="PANTHER" id="PTHR43718:SF2">
    <property type="entry name" value="LON PROTEASE HOMOLOG, MITOCHONDRIAL"/>
    <property type="match status" value="1"/>
</dbReference>
<evidence type="ECO:0000256" key="7">
    <source>
        <dbReference type="ARBA" id="ARBA00066743"/>
    </source>
</evidence>
<dbReference type="InParanoid" id="G3AHS1"/>
<dbReference type="eggNOG" id="KOG2004">
    <property type="taxonomic scope" value="Eukaryota"/>
</dbReference>
<dbReference type="GO" id="GO:0005759">
    <property type="term" value="C:mitochondrial matrix"/>
    <property type="evidence" value="ECO:0007669"/>
    <property type="project" value="TreeGrafter"/>
</dbReference>
<keyword evidence="2" id="KW-0547">Nucleotide-binding</keyword>
<dbReference type="EC" id="3.4.21.53" evidence="7"/>
<dbReference type="FunCoup" id="G3AHS1">
    <property type="interactions" value="1007"/>
</dbReference>
<dbReference type="FunFam" id="3.40.50.300:FF:000021">
    <property type="entry name" value="Lon protease homolog"/>
    <property type="match status" value="1"/>
</dbReference>
<dbReference type="SUPFAM" id="SSF54211">
    <property type="entry name" value="Ribosomal protein S5 domain 2-like"/>
    <property type="match status" value="1"/>
</dbReference>
<feature type="domain" description="Lon N-terminal" evidence="12">
    <location>
        <begin position="137"/>
        <end position="352"/>
    </location>
</feature>
<name>G3AHS1_SPAPN</name>
<dbReference type="Gene3D" id="3.40.50.300">
    <property type="entry name" value="P-loop containing nucleotide triphosphate hydrolases"/>
    <property type="match status" value="1"/>
</dbReference>
<evidence type="ECO:0000256" key="1">
    <source>
        <dbReference type="ARBA" id="ARBA00022670"/>
    </source>
</evidence>
<dbReference type="Gene3D" id="3.30.230.10">
    <property type="match status" value="1"/>
</dbReference>
<dbReference type="GO" id="GO:0004252">
    <property type="term" value="F:serine-type endopeptidase activity"/>
    <property type="evidence" value="ECO:0007669"/>
    <property type="project" value="UniProtKB-UniRule"/>
</dbReference>
<dbReference type="SMART" id="SM00382">
    <property type="entry name" value="AAA"/>
    <property type="match status" value="1"/>
</dbReference>
<dbReference type="InterPro" id="IPR003959">
    <property type="entry name" value="ATPase_AAA_core"/>
</dbReference>
<keyword evidence="4 8" id="KW-0720">Serine protease</keyword>
<dbReference type="Pfam" id="PF22667">
    <property type="entry name" value="Lon_lid"/>
    <property type="match status" value="1"/>
</dbReference>
<feature type="active site" evidence="8">
    <location>
        <position position="934"/>
    </location>
</feature>
<dbReference type="InterPro" id="IPR015947">
    <property type="entry name" value="PUA-like_sf"/>
</dbReference>
<evidence type="ECO:0000256" key="6">
    <source>
        <dbReference type="ARBA" id="ARBA00050665"/>
    </source>
</evidence>
<dbReference type="InterPro" id="IPR003111">
    <property type="entry name" value="Lon_prtase_N"/>
</dbReference>
<evidence type="ECO:0000259" key="12">
    <source>
        <dbReference type="PROSITE" id="PS51787"/>
    </source>
</evidence>
<keyword evidence="5" id="KW-0067">ATP-binding</keyword>
<evidence type="ECO:0000256" key="9">
    <source>
        <dbReference type="SAM" id="Coils"/>
    </source>
</evidence>
<evidence type="ECO:0000259" key="11">
    <source>
        <dbReference type="PROSITE" id="PS51786"/>
    </source>
</evidence>